<evidence type="ECO:0000256" key="6">
    <source>
        <dbReference type="ARBA" id="ARBA00023136"/>
    </source>
</evidence>
<evidence type="ECO:0000256" key="2">
    <source>
        <dbReference type="ARBA" id="ARBA00010992"/>
    </source>
</evidence>
<dbReference type="InterPro" id="IPR020846">
    <property type="entry name" value="MFS_dom"/>
</dbReference>
<dbReference type="OrthoDB" id="6612291at2759"/>
<gene>
    <name evidence="11" type="ORF">MYCFIDRAFT_36022</name>
</gene>
<evidence type="ECO:0000256" key="7">
    <source>
        <dbReference type="ARBA" id="ARBA00026248"/>
    </source>
</evidence>
<dbReference type="PANTHER" id="PTHR48022:SF5">
    <property type="entry name" value="ALPHA-GLUCOSIDES PERMEASE MPH2-RELATED"/>
    <property type="match status" value="1"/>
</dbReference>
<reference evidence="11 12" key="1">
    <citation type="journal article" date="2012" name="PLoS Pathog.">
        <title>Diverse lifestyles and strategies of plant pathogenesis encoded in the genomes of eighteen Dothideomycetes fungi.</title>
        <authorList>
            <person name="Ohm R.A."/>
            <person name="Feau N."/>
            <person name="Henrissat B."/>
            <person name="Schoch C.L."/>
            <person name="Horwitz B.A."/>
            <person name="Barry K.W."/>
            <person name="Condon B.J."/>
            <person name="Copeland A.C."/>
            <person name="Dhillon B."/>
            <person name="Glaser F."/>
            <person name="Hesse C.N."/>
            <person name="Kosti I."/>
            <person name="LaButti K."/>
            <person name="Lindquist E.A."/>
            <person name="Lucas S."/>
            <person name="Salamov A.A."/>
            <person name="Bradshaw R.E."/>
            <person name="Ciuffetti L."/>
            <person name="Hamelin R.C."/>
            <person name="Kema G.H.J."/>
            <person name="Lawrence C."/>
            <person name="Scott J.A."/>
            <person name="Spatafora J.W."/>
            <person name="Turgeon B.G."/>
            <person name="de Wit P.J.G.M."/>
            <person name="Zhong S."/>
            <person name="Goodwin S.B."/>
            <person name="Grigoriev I.V."/>
        </authorList>
    </citation>
    <scope>NUCLEOTIDE SEQUENCE [LARGE SCALE GENOMIC DNA]</scope>
    <source>
        <strain evidence="11 12">CIRAD86</strain>
    </source>
</reference>
<evidence type="ECO:0000256" key="9">
    <source>
        <dbReference type="SAM" id="Phobius"/>
    </source>
</evidence>
<dbReference type="AlphaFoldDB" id="M3B071"/>
<dbReference type="GeneID" id="19339092"/>
<keyword evidence="3 8" id="KW-0813">Transport</keyword>
<dbReference type="VEuPathDB" id="FungiDB:MYCFIDRAFT_36022"/>
<evidence type="ECO:0000259" key="10">
    <source>
        <dbReference type="PROSITE" id="PS50850"/>
    </source>
</evidence>
<feature type="domain" description="Major facilitator superfamily (MFS) profile" evidence="10">
    <location>
        <begin position="58"/>
        <end position="501"/>
    </location>
</feature>
<comment type="similarity">
    <text evidence="2 8">Belongs to the major facilitator superfamily. Sugar transporter (TC 2.A.1.1) family.</text>
</comment>
<organism evidence="11 12">
    <name type="scientific">Pseudocercospora fijiensis (strain CIRAD86)</name>
    <name type="common">Black leaf streak disease fungus</name>
    <name type="synonym">Mycosphaerella fijiensis</name>
    <dbReference type="NCBI Taxonomy" id="383855"/>
    <lineage>
        <taxon>Eukaryota</taxon>
        <taxon>Fungi</taxon>
        <taxon>Dikarya</taxon>
        <taxon>Ascomycota</taxon>
        <taxon>Pezizomycotina</taxon>
        <taxon>Dothideomycetes</taxon>
        <taxon>Dothideomycetidae</taxon>
        <taxon>Mycosphaerellales</taxon>
        <taxon>Mycosphaerellaceae</taxon>
        <taxon>Pseudocercospora</taxon>
    </lineage>
</organism>
<dbReference type="FunFam" id="1.20.1250.20:FF:000149">
    <property type="entry name" value="MFS transporter, SP family, general alpha glucoside:H+ symporter"/>
    <property type="match status" value="1"/>
</dbReference>
<feature type="transmembrane region" description="Helical" evidence="9">
    <location>
        <begin position="450"/>
        <end position="467"/>
    </location>
</feature>
<evidence type="ECO:0000256" key="1">
    <source>
        <dbReference type="ARBA" id="ARBA00004141"/>
    </source>
</evidence>
<evidence type="ECO:0000256" key="4">
    <source>
        <dbReference type="ARBA" id="ARBA00022692"/>
    </source>
</evidence>
<feature type="transmembrane region" description="Helical" evidence="9">
    <location>
        <begin position="407"/>
        <end position="429"/>
    </location>
</feature>
<dbReference type="GO" id="GO:0000023">
    <property type="term" value="P:maltose metabolic process"/>
    <property type="evidence" value="ECO:0007669"/>
    <property type="project" value="UniProtKB-KW"/>
</dbReference>
<evidence type="ECO:0000256" key="5">
    <source>
        <dbReference type="ARBA" id="ARBA00022989"/>
    </source>
</evidence>
<dbReference type="PROSITE" id="PS00217">
    <property type="entry name" value="SUGAR_TRANSPORT_2"/>
    <property type="match status" value="1"/>
</dbReference>
<dbReference type="eggNOG" id="KOG0254">
    <property type="taxonomic scope" value="Eukaryota"/>
</dbReference>
<dbReference type="Proteomes" id="UP000016932">
    <property type="component" value="Unassembled WGS sequence"/>
</dbReference>
<evidence type="ECO:0000313" key="12">
    <source>
        <dbReference type="Proteomes" id="UP000016932"/>
    </source>
</evidence>
<keyword evidence="5 9" id="KW-1133">Transmembrane helix</keyword>
<feature type="transmembrane region" description="Helical" evidence="9">
    <location>
        <begin position="314"/>
        <end position="337"/>
    </location>
</feature>
<keyword evidence="7" id="KW-0462">Maltose metabolism</keyword>
<dbReference type="KEGG" id="pfj:MYCFIDRAFT_36022"/>
<dbReference type="RefSeq" id="XP_007925729.1">
    <property type="nucleotide sequence ID" value="XM_007927538.1"/>
</dbReference>
<dbReference type="PROSITE" id="PS50850">
    <property type="entry name" value="MFS"/>
    <property type="match status" value="1"/>
</dbReference>
<dbReference type="InterPro" id="IPR036259">
    <property type="entry name" value="MFS_trans_sf"/>
</dbReference>
<dbReference type="NCBIfam" id="TIGR00879">
    <property type="entry name" value="SP"/>
    <property type="match status" value="1"/>
</dbReference>
<comment type="subcellular location">
    <subcellularLocation>
        <location evidence="1">Membrane</location>
        <topology evidence="1">Multi-pass membrane protein</topology>
    </subcellularLocation>
</comment>
<dbReference type="SUPFAM" id="SSF103473">
    <property type="entry name" value="MFS general substrate transporter"/>
    <property type="match status" value="1"/>
</dbReference>
<evidence type="ECO:0000313" key="11">
    <source>
        <dbReference type="EMBL" id="EME82803.1"/>
    </source>
</evidence>
<dbReference type="InterPro" id="IPR003663">
    <property type="entry name" value="Sugar/inositol_transpt"/>
</dbReference>
<sequence length="545" mass="60474">MSEKPESQFISELGRAASPGVEDAKHSIFSGDAKEAIKKEQRLTFWQAIRLYPKAVGWSLFLSTAVAMEGYDIVLIASFFAFPPFRQQFGDRLANGSYQVSAAWQSGLSNGARVGEILGLIINGWVSERYGYRKTMMGFLVTMIAFIFIPFFATNIVTLQVGTILLGLPRGVFQTLTTTYAAEVCPMALRGYLTTYVNMMWGVGQLIASGVLRGFLQRSDEWAYRIPYSLQWMWPVPLLLGAAFAPESPWWLVRRGRPEDARKALTRLTNNPDAVELDQTVELMRRTNELERSISEGTSFRDCFKGVNLRRTEISCLTWAVQPLCGASLMGFAAYFFEQAGLSTDVAFDFSMGIYSISIVGVVIAWFTMTYLGRRTLFLAGLTAMCLILLIIGFVSLAPSQSAGPNFAIGSLLLVWALCYAVTVGTVTYSIVTEIPSNRLRTKTVVLGRSLYNVLGIINGVITPRMLNPSAWNWKGKAGFFWAGMCALCATWSFWRLPETRGRTYAELDVLFANGIGARKFKMTDAELLEAHAAPEQGAYSKPKI</sequence>
<dbReference type="InterPro" id="IPR005828">
    <property type="entry name" value="MFS_sugar_transport-like"/>
</dbReference>
<proteinExistence type="inferred from homology"/>
<evidence type="ECO:0000256" key="3">
    <source>
        <dbReference type="ARBA" id="ARBA00022448"/>
    </source>
</evidence>
<dbReference type="Pfam" id="PF00083">
    <property type="entry name" value="Sugar_tr"/>
    <property type="match status" value="1"/>
</dbReference>
<protein>
    <recommendedName>
        <fullName evidence="10">Major facilitator superfamily (MFS) profile domain-containing protein</fullName>
    </recommendedName>
</protein>
<dbReference type="PANTHER" id="PTHR48022">
    <property type="entry name" value="PLASTIDIC GLUCOSE TRANSPORTER 4"/>
    <property type="match status" value="1"/>
</dbReference>
<dbReference type="Gene3D" id="1.20.1250.20">
    <property type="entry name" value="MFS general substrate transporter like domains"/>
    <property type="match status" value="1"/>
</dbReference>
<keyword evidence="4 9" id="KW-0812">Transmembrane</keyword>
<dbReference type="GO" id="GO:0016020">
    <property type="term" value="C:membrane"/>
    <property type="evidence" value="ECO:0007669"/>
    <property type="project" value="UniProtKB-SubCell"/>
</dbReference>
<keyword evidence="12" id="KW-1185">Reference proteome</keyword>
<name>M3B071_PSEFD</name>
<feature type="transmembrane region" description="Helical" evidence="9">
    <location>
        <begin position="376"/>
        <end position="395"/>
    </location>
</feature>
<dbReference type="GO" id="GO:0005351">
    <property type="term" value="F:carbohydrate:proton symporter activity"/>
    <property type="evidence" value="ECO:0007669"/>
    <property type="project" value="TreeGrafter"/>
</dbReference>
<feature type="transmembrane region" description="Helical" evidence="9">
    <location>
        <begin position="352"/>
        <end position="369"/>
    </location>
</feature>
<dbReference type="HOGENOM" id="CLU_001265_11_5_1"/>
<evidence type="ECO:0000256" key="8">
    <source>
        <dbReference type="RuleBase" id="RU003346"/>
    </source>
</evidence>
<accession>M3B071</accession>
<feature type="transmembrane region" description="Helical" evidence="9">
    <location>
        <begin position="139"/>
        <end position="166"/>
    </location>
</feature>
<dbReference type="InterPro" id="IPR050360">
    <property type="entry name" value="MFS_Sugar_Transporters"/>
</dbReference>
<dbReference type="InterPro" id="IPR005829">
    <property type="entry name" value="Sugar_transporter_CS"/>
</dbReference>
<feature type="transmembrane region" description="Helical" evidence="9">
    <location>
        <begin position="60"/>
        <end position="82"/>
    </location>
</feature>
<dbReference type="EMBL" id="KB446558">
    <property type="protein sequence ID" value="EME82803.1"/>
    <property type="molecule type" value="Genomic_DNA"/>
</dbReference>
<feature type="transmembrane region" description="Helical" evidence="9">
    <location>
        <begin position="479"/>
        <end position="495"/>
    </location>
</feature>
<keyword evidence="6 9" id="KW-0472">Membrane</keyword>